<evidence type="ECO:0000313" key="1">
    <source>
        <dbReference type="EMBL" id="HJE92075.1"/>
    </source>
</evidence>
<protein>
    <submittedName>
        <fullName evidence="1">Helix-turn-helix domain-containing protein</fullName>
    </submittedName>
</protein>
<accession>A0A921JZ78</accession>
<dbReference type="CDD" id="cd00090">
    <property type="entry name" value="HTH_ARSR"/>
    <property type="match status" value="1"/>
</dbReference>
<dbReference type="AlphaFoldDB" id="A0A921JZ78"/>
<proteinExistence type="predicted"/>
<dbReference type="SUPFAM" id="SSF46785">
    <property type="entry name" value="Winged helix' DNA-binding domain"/>
    <property type="match status" value="1"/>
</dbReference>
<dbReference type="InterPro" id="IPR011991">
    <property type="entry name" value="ArsR-like_HTH"/>
</dbReference>
<sequence length="179" mass="19198">MAKEYERLATEIAELTKRVEELEGSTSKEPSVAPTAAKLDADTFWALNGLRARIEQNSSSDGGEVILLGSVTLPDGTPAAWQQGAETEALLESDWSDFAATFASLGHPVRLELLRHILAGTHSTAELGDQGSLGTTGQLHHHLRQLVATGWVRQSGRGSYEVPASRIVPLLVMMAGAQR</sequence>
<dbReference type="Proteomes" id="UP000776650">
    <property type="component" value="Unassembled WGS sequence"/>
</dbReference>
<dbReference type="InterPro" id="IPR036388">
    <property type="entry name" value="WH-like_DNA-bd_sf"/>
</dbReference>
<dbReference type="InterPro" id="IPR036390">
    <property type="entry name" value="WH_DNA-bd_sf"/>
</dbReference>
<name>A0A921JZ78_9ACTN</name>
<comment type="caution">
    <text evidence="1">The sequence shown here is derived from an EMBL/GenBank/DDBJ whole genome shotgun (WGS) entry which is preliminary data.</text>
</comment>
<reference evidence="1" key="1">
    <citation type="journal article" date="2021" name="PeerJ">
        <title>Extensive microbial diversity within the chicken gut microbiome revealed by metagenomics and culture.</title>
        <authorList>
            <person name="Gilroy R."/>
            <person name="Ravi A."/>
            <person name="Getino M."/>
            <person name="Pursley I."/>
            <person name="Horton D.L."/>
            <person name="Alikhan N.F."/>
            <person name="Baker D."/>
            <person name="Gharbi K."/>
            <person name="Hall N."/>
            <person name="Watson M."/>
            <person name="Adriaenssens E.M."/>
            <person name="Foster-Nyarko E."/>
            <person name="Jarju S."/>
            <person name="Secka A."/>
            <person name="Antonio M."/>
            <person name="Oren A."/>
            <person name="Chaudhuri R.R."/>
            <person name="La Ragione R."/>
            <person name="Hildebrand F."/>
            <person name="Pallen M.J."/>
        </authorList>
    </citation>
    <scope>NUCLEOTIDE SEQUENCE</scope>
    <source>
        <strain evidence="1">ChiGjej1B1-18357</strain>
    </source>
</reference>
<organism evidence="1 2">
    <name type="scientific">Dietzia timorensis</name>
    <dbReference type="NCBI Taxonomy" id="499555"/>
    <lineage>
        <taxon>Bacteria</taxon>
        <taxon>Bacillati</taxon>
        <taxon>Actinomycetota</taxon>
        <taxon>Actinomycetes</taxon>
        <taxon>Mycobacteriales</taxon>
        <taxon>Dietziaceae</taxon>
        <taxon>Dietzia</taxon>
    </lineage>
</organism>
<evidence type="ECO:0000313" key="2">
    <source>
        <dbReference type="Proteomes" id="UP000776650"/>
    </source>
</evidence>
<dbReference type="RefSeq" id="WP_303915482.1">
    <property type="nucleotide sequence ID" value="NZ_DYXM01000267.1"/>
</dbReference>
<gene>
    <name evidence="1" type="ORF">K8V11_13825</name>
</gene>
<dbReference type="EMBL" id="DYXM01000267">
    <property type="protein sequence ID" value="HJE92075.1"/>
    <property type="molecule type" value="Genomic_DNA"/>
</dbReference>
<reference evidence="1" key="2">
    <citation type="submission" date="2021-09" db="EMBL/GenBank/DDBJ databases">
        <authorList>
            <person name="Gilroy R."/>
        </authorList>
    </citation>
    <scope>NUCLEOTIDE SEQUENCE</scope>
    <source>
        <strain evidence="1">ChiGjej1B1-18357</strain>
    </source>
</reference>
<dbReference type="Gene3D" id="1.10.10.10">
    <property type="entry name" value="Winged helix-like DNA-binding domain superfamily/Winged helix DNA-binding domain"/>
    <property type="match status" value="1"/>
</dbReference>